<organism evidence="2 3">
    <name type="scientific">Pullulanibacillus pueri</name>
    <dbReference type="NCBI Taxonomy" id="1437324"/>
    <lineage>
        <taxon>Bacteria</taxon>
        <taxon>Bacillati</taxon>
        <taxon>Bacillota</taxon>
        <taxon>Bacilli</taxon>
        <taxon>Bacillales</taxon>
        <taxon>Sporolactobacillaceae</taxon>
        <taxon>Pullulanibacillus</taxon>
    </lineage>
</organism>
<accession>A0A8J3EKX5</accession>
<dbReference type="SUPFAM" id="SSF52266">
    <property type="entry name" value="SGNH hydrolase"/>
    <property type="match status" value="1"/>
</dbReference>
<sequence length="208" mass="23760">MQFKENDTIIFIGDSITEDGRFEDSEGLGQGYVRLLHDYFMVTQPELKVNVVNKGVGGNRVTDLEARWQTDVIDEQPDWLSVSIGINDVWRQLDSPELAQVYPEDFEIIYRKLLKETREKTQARLILMEATVIDEDLTSEGNQRLIPYHDIVRKLAKEFDALLIPENVSFQKVIKAQPGKPLTTDGVHMTSIGRMLMAMTWAKAFAEA</sequence>
<dbReference type="InterPro" id="IPR013830">
    <property type="entry name" value="SGNH_hydro"/>
</dbReference>
<proteinExistence type="predicted"/>
<protein>
    <submittedName>
        <fullName evidence="2">Lipase</fullName>
    </submittedName>
</protein>
<dbReference type="AlphaFoldDB" id="A0A8J3EKX5"/>
<evidence type="ECO:0000259" key="1">
    <source>
        <dbReference type="Pfam" id="PF13472"/>
    </source>
</evidence>
<reference evidence="2" key="1">
    <citation type="journal article" date="2014" name="Int. J. Syst. Evol. Microbiol.">
        <title>Complete genome sequence of Corynebacterium casei LMG S-19264T (=DSM 44701T), isolated from a smear-ripened cheese.</title>
        <authorList>
            <consortium name="US DOE Joint Genome Institute (JGI-PGF)"/>
            <person name="Walter F."/>
            <person name="Albersmeier A."/>
            <person name="Kalinowski J."/>
            <person name="Ruckert C."/>
        </authorList>
    </citation>
    <scope>NUCLEOTIDE SEQUENCE</scope>
    <source>
        <strain evidence="2">CGMCC 1.12777</strain>
    </source>
</reference>
<gene>
    <name evidence="2" type="ORF">GCM10007096_06450</name>
</gene>
<comment type="caution">
    <text evidence="2">The sequence shown here is derived from an EMBL/GenBank/DDBJ whole genome shotgun (WGS) entry which is preliminary data.</text>
</comment>
<dbReference type="Pfam" id="PF13472">
    <property type="entry name" value="Lipase_GDSL_2"/>
    <property type="match status" value="1"/>
</dbReference>
<dbReference type="Proteomes" id="UP000656813">
    <property type="component" value="Unassembled WGS sequence"/>
</dbReference>
<name>A0A8J3EKX5_9BACL</name>
<dbReference type="Gene3D" id="3.40.50.1110">
    <property type="entry name" value="SGNH hydrolase"/>
    <property type="match status" value="1"/>
</dbReference>
<dbReference type="InterPro" id="IPR036514">
    <property type="entry name" value="SGNH_hydro_sf"/>
</dbReference>
<dbReference type="InterPro" id="IPR051532">
    <property type="entry name" value="Ester_Hydrolysis_Enzymes"/>
</dbReference>
<dbReference type="CDD" id="cd01834">
    <property type="entry name" value="SGNH_hydrolase_like_2"/>
    <property type="match status" value="1"/>
</dbReference>
<dbReference type="RefSeq" id="WP_188495961.1">
    <property type="nucleotide sequence ID" value="NZ_BMFV01000003.1"/>
</dbReference>
<dbReference type="PANTHER" id="PTHR30383">
    <property type="entry name" value="THIOESTERASE 1/PROTEASE 1/LYSOPHOSPHOLIPASE L1"/>
    <property type="match status" value="1"/>
</dbReference>
<keyword evidence="3" id="KW-1185">Reference proteome</keyword>
<feature type="domain" description="SGNH hydrolase-type esterase" evidence="1">
    <location>
        <begin position="11"/>
        <end position="193"/>
    </location>
</feature>
<evidence type="ECO:0000313" key="3">
    <source>
        <dbReference type="Proteomes" id="UP000656813"/>
    </source>
</evidence>
<dbReference type="PANTHER" id="PTHR30383:SF5">
    <property type="entry name" value="SGNH HYDROLASE-TYPE ESTERASE DOMAIN-CONTAINING PROTEIN"/>
    <property type="match status" value="1"/>
</dbReference>
<reference evidence="2" key="2">
    <citation type="submission" date="2020-09" db="EMBL/GenBank/DDBJ databases">
        <authorList>
            <person name="Sun Q."/>
            <person name="Zhou Y."/>
        </authorList>
    </citation>
    <scope>NUCLEOTIDE SEQUENCE</scope>
    <source>
        <strain evidence="2">CGMCC 1.12777</strain>
    </source>
</reference>
<dbReference type="EMBL" id="BMFV01000003">
    <property type="protein sequence ID" value="GGH76272.1"/>
    <property type="molecule type" value="Genomic_DNA"/>
</dbReference>
<evidence type="ECO:0000313" key="2">
    <source>
        <dbReference type="EMBL" id="GGH76272.1"/>
    </source>
</evidence>
<dbReference type="GO" id="GO:0004622">
    <property type="term" value="F:phosphatidylcholine lysophospholipase activity"/>
    <property type="evidence" value="ECO:0007669"/>
    <property type="project" value="TreeGrafter"/>
</dbReference>